<dbReference type="AlphaFoldDB" id="A0A8I0ZUM0"/>
<evidence type="ECO:0000313" key="3">
    <source>
        <dbReference type="Proteomes" id="UP000627573"/>
    </source>
</evidence>
<evidence type="ECO:0000256" key="1">
    <source>
        <dbReference type="SAM" id="MobiDB-lite"/>
    </source>
</evidence>
<accession>A0A8I0ZUM0</accession>
<evidence type="ECO:0000313" key="2">
    <source>
        <dbReference type="EMBL" id="MBH5146314.1"/>
    </source>
</evidence>
<evidence type="ECO:0008006" key="4">
    <source>
        <dbReference type="Google" id="ProtNLM"/>
    </source>
</evidence>
<organism evidence="2 3">
    <name type="scientific">Rhodococcus erythropolis</name>
    <name type="common">Arthrobacter picolinophilus</name>
    <dbReference type="NCBI Taxonomy" id="1833"/>
    <lineage>
        <taxon>Bacteria</taxon>
        <taxon>Bacillati</taxon>
        <taxon>Actinomycetota</taxon>
        <taxon>Actinomycetes</taxon>
        <taxon>Mycobacteriales</taxon>
        <taxon>Nocardiaceae</taxon>
        <taxon>Rhodococcus</taxon>
        <taxon>Rhodococcus erythropolis group</taxon>
    </lineage>
</organism>
<dbReference type="EMBL" id="JAECSB010000085">
    <property type="protein sequence ID" value="MBH5146314.1"/>
    <property type="molecule type" value="Genomic_DNA"/>
</dbReference>
<dbReference type="RefSeq" id="WP_197941924.1">
    <property type="nucleotide sequence ID" value="NZ_JAECSB010000085.1"/>
</dbReference>
<proteinExistence type="predicted"/>
<reference evidence="2 3" key="1">
    <citation type="submission" date="2020-12" db="EMBL/GenBank/DDBJ databases">
        <title>Draft genome sequence of furan degrading bacterial strain FUR100.</title>
        <authorList>
            <person name="Woiski C."/>
        </authorList>
    </citation>
    <scope>NUCLEOTIDE SEQUENCE [LARGE SCALE GENOMIC DNA]</scope>
    <source>
        <strain evidence="2 3">FUR100</strain>
    </source>
</reference>
<name>A0A8I0ZUM0_RHOER</name>
<protein>
    <recommendedName>
        <fullName evidence="4">Helix-turn-helix DNA binding domain protein</fullName>
    </recommendedName>
</protein>
<keyword evidence="3" id="KW-1185">Reference proteome</keyword>
<sequence length="155" mass="16735">MASTKPDGIGDRERALGAMKDRRDGKTWAEVADAWGYQDKSTACRAVRRVLERVEGETADDYREVIAARYEALWAKSWEAINTAEAKGQLVGKSQLVASARGVLDSLAKLQGLQASTKSEVTVVTRTAIDSEIEALFGKAGISSGDETTNPQENS</sequence>
<dbReference type="Proteomes" id="UP000627573">
    <property type="component" value="Unassembled WGS sequence"/>
</dbReference>
<gene>
    <name evidence="2" type="ORF">I3517_27295</name>
</gene>
<comment type="caution">
    <text evidence="2">The sequence shown here is derived from an EMBL/GenBank/DDBJ whole genome shotgun (WGS) entry which is preliminary data.</text>
</comment>
<feature type="region of interest" description="Disordered" evidence="1">
    <location>
        <begin position="1"/>
        <end position="21"/>
    </location>
</feature>
<feature type="compositionally biased region" description="Basic and acidic residues" evidence="1">
    <location>
        <begin position="8"/>
        <end position="21"/>
    </location>
</feature>